<feature type="binding site" evidence="4">
    <location>
        <position position="227"/>
    </location>
    <ligand>
        <name>substrate</name>
    </ligand>
</feature>
<dbReference type="AlphaFoldDB" id="A0A561SJJ7"/>
<evidence type="ECO:0000313" key="5">
    <source>
        <dbReference type="EMBL" id="TWF75009.1"/>
    </source>
</evidence>
<feature type="active site" description="Nucleophile" evidence="3">
    <location>
        <position position="96"/>
    </location>
</feature>
<evidence type="ECO:0000256" key="4">
    <source>
        <dbReference type="PIRSR" id="PIRSR610905-2"/>
    </source>
</evidence>
<dbReference type="Gene3D" id="1.50.10.10">
    <property type="match status" value="1"/>
</dbReference>
<proteinExistence type="inferred from homology"/>
<keyword evidence="6" id="KW-1185">Reference proteome</keyword>
<dbReference type="PANTHER" id="PTHR36845:SF1">
    <property type="entry name" value="HYDROLASE, PUTATIVE (AFU_ORTHOLOGUE AFUA_7G05090)-RELATED"/>
    <property type="match status" value="1"/>
</dbReference>
<dbReference type="InterPro" id="IPR008928">
    <property type="entry name" value="6-hairpin_glycosidase_sf"/>
</dbReference>
<protein>
    <submittedName>
        <fullName evidence="5">Unsaturated chondroitin disaccharide hydrolase</fullName>
    </submittedName>
</protein>
<dbReference type="InterPro" id="IPR010905">
    <property type="entry name" value="Glyco_hydro_88"/>
</dbReference>
<organism evidence="5 6">
    <name type="scientific">Pseudonocardia hierapolitana</name>
    <dbReference type="NCBI Taxonomy" id="1128676"/>
    <lineage>
        <taxon>Bacteria</taxon>
        <taxon>Bacillati</taxon>
        <taxon>Actinomycetota</taxon>
        <taxon>Actinomycetes</taxon>
        <taxon>Pseudonocardiales</taxon>
        <taxon>Pseudonocardiaceae</taxon>
        <taxon>Pseudonocardia</taxon>
    </lineage>
</organism>
<feature type="active site" description="Proton donor" evidence="3">
    <location>
        <position position="151"/>
    </location>
</feature>
<dbReference type="EMBL" id="VIWU01000001">
    <property type="protein sequence ID" value="TWF75009.1"/>
    <property type="molecule type" value="Genomic_DNA"/>
</dbReference>
<dbReference type="RefSeq" id="WP_212612323.1">
    <property type="nucleotide sequence ID" value="NZ_VIWU01000001.1"/>
</dbReference>
<gene>
    <name evidence="5" type="ORF">FHX44_11893</name>
</gene>
<dbReference type="Proteomes" id="UP000321261">
    <property type="component" value="Unassembled WGS sequence"/>
</dbReference>
<dbReference type="InterPro" id="IPR052369">
    <property type="entry name" value="UG_Glycosaminoglycan_Hydrolase"/>
</dbReference>
<evidence type="ECO:0000256" key="3">
    <source>
        <dbReference type="PIRSR" id="PIRSR610905-1"/>
    </source>
</evidence>
<sequence>MTTHLAAEVDVDRAFATVQDQLRRLITEHPLQIPTHTVDGRWHIEPDPWAPLWTGGFLAGILWAVAAHTGDRWWREQAEKYSELVEPRKHDSGTHDLGFIFTPSWGRWYAVDPSDRVRDVLVQAGRTLAANFNPRGRYLKTWVADGSTFIDIMMNLDLVYQAAELSGDTALAEVATQHALTSRRYLVRGDASTAHEGWFDEHTGEFLRAATHQGYRADSCWVRGHCWAVYGFAATYARTGDVRFLRTAIDCADLYIEKTGEALVPPNDWDDPDPEHPYEASAASIAASAMLQLAEILEADGAAYRDYGTRILALLCTPQFLATPGDGWEGLIKHATYHRARGLGVQESNMWGDYYFVEAVERYRLLHGAQR</sequence>
<dbReference type="SUPFAM" id="SSF48208">
    <property type="entry name" value="Six-hairpin glycosidases"/>
    <property type="match status" value="1"/>
</dbReference>
<comment type="caution">
    <text evidence="5">The sequence shown here is derived from an EMBL/GenBank/DDBJ whole genome shotgun (WGS) entry which is preliminary data.</text>
</comment>
<dbReference type="Pfam" id="PF07470">
    <property type="entry name" value="Glyco_hydro_88"/>
    <property type="match status" value="1"/>
</dbReference>
<dbReference type="PANTHER" id="PTHR36845">
    <property type="entry name" value="HYDROLASE, PUTATIVE (AFU_ORTHOLOGUE AFUA_7G05090)-RELATED"/>
    <property type="match status" value="1"/>
</dbReference>
<reference evidence="5 6" key="1">
    <citation type="submission" date="2019-06" db="EMBL/GenBank/DDBJ databases">
        <title>Sequencing the genomes of 1000 actinobacteria strains.</title>
        <authorList>
            <person name="Klenk H.-P."/>
        </authorList>
    </citation>
    <scope>NUCLEOTIDE SEQUENCE [LARGE SCALE GENOMIC DNA]</scope>
    <source>
        <strain evidence="5 6">DSM 45671</strain>
    </source>
</reference>
<dbReference type="GO" id="GO:0052757">
    <property type="term" value="F:chondroitin hydrolase activity"/>
    <property type="evidence" value="ECO:0007669"/>
    <property type="project" value="TreeGrafter"/>
</dbReference>
<accession>A0A561SJJ7</accession>
<evidence type="ECO:0000256" key="2">
    <source>
        <dbReference type="ARBA" id="ARBA00038358"/>
    </source>
</evidence>
<dbReference type="InterPro" id="IPR012341">
    <property type="entry name" value="6hp_glycosidase-like_sf"/>
</dbReference>
<feature type="binding site" evidence="4">
    <location>
        <position position="211"/>
    </location>
    <ligand>
        <name>substrate</name>
    </ligand>
</feature>
<comment type="similarity">
    <text evidence="2">Belongs to the glycosyl hydrolase 88 family.</text>
</comment>
<feature type="binding site" evidence="4">
    <location>
        <position position="151"/>
    </location>
    <ligand>
        <name>substrate</name>
    </ligand>
</feature>
<evidence type="ECO:0000313" key="6">
    <source>
        <dbReference type="Proteomes" id="UP000321261"/>
    </source>
</evidence>
<feature type="binding site" evidence="4">
    <location>
        <position position="223"/>
    </location>
    <ligand>
        <name>substrate</name>
    </ligand>
</feature>
<evidence type="ECO:0000256" key="1">
    <source>
        <dbReference type="ARBA" id="ARBA00022801"/>
    </source>
</evidence>
<name>A0A561SJJ7_9PSEU</name>
<keyword evidence="1 5" id="KW-0378">Hydrolase</keyword>
<feature type="binding site" evidence="4">
    <location>
        <position position="96"/>
    </location>
    <ligand>
        <name>substrate</name>
    </ligand>
</feature>
<dbReference type="GO" id="GO:0000272">
    <property type="term" value="P:polysaccharide catabolic process"/>
    <property type="evidence" value="ECO:0007669"/>
    <property type="project" value="TreeGrafter"/>
</dbReference>